<dbReference type="InterPro" id="IPR024989">
    <property type="entry name" value="MFS_assoc_dom"/>
</dbReference>
<feature type="transmembrane region" description="Helical" evidence="6">
    <location>
        <begin position="240"/>
        <end position="258"/>
    </location>
</feature>
<dbReference type="PANTHER" id="PTHR16172:SF41">
    <property type="entry name" value="MAJOR FACILITATOR SUPERFAMILY DOMAIN-CONTAINING PROTEIN 6-LIKE"/>
    <property type="match status" value="1"/>
</dbReference>
<evidence type="ECO:0000256" key="6">
    <source>
        <dbReference type="SAM" id="Phobius"/>
    </source>
</evidence>
<sequence>MIILRRGLVAPKPYLFMLTAPMVLKRPPVPPLSEESDNEAQPCVELSQIEIPWDPRKHPGGLTICDPSKPETGQRRAAEAAAAALLATAAGLWPLLPSCLPAGRQPLAALMALGAALTLLGGLMVPWLPMVAGKEPPPRTAAVLRTLVSSRSSLLFTIAVFVTGLLTSAEFHFLFPLTATWRPAPRALLLLAAAAALASRLPVRALYRPLMVRCGFVGSVVLSFTALSTRCLCYVCIPTGWALVAAQLLSGLTETLFWRAAHVFVDKTTHDDYHQSTLAVLEALYAVGRCCGVLLAGAAFSTVGGTATFAALATVASAAALGYYVAARFTVGGRVTAARTQGSVQRPGPASQRSLRCTTTFHYTPPRS</sequence>
<feature type="transmembrane region" description="Helical" evidence="6">
    <location>
        <begin position="279"/>
        <end position="300"/>
    </location>
</feature>
<feature type="transmembrane region" description="Helical" evidence="6">
    <location>
        <begin position="306"/>
        <end position="326"/>
    </location>
</feature>
<gene>
    <name evidence="8" type="ORF">FJT64_009123</name>
</gene>
<proteinExistence type="inferred from homology"/>
<reference evidence="8 9" key="1">
    <citation type="submission" date="2019-07" db="EMBL/GenBank/DDBJ databases">
        <title>Draft genome assembly of a fouling barnacle, Amphibalanus amphitrite (Darwin, 1854): The first reference genome for Thecostraca.</title>
        <authorList>
            <person name="Kim W."/>
        </authorList>
    </citation>
    <scope>NUCLEOTIDE SEQUENCE [LARGE SCALE GENOMIC DNA]</scope>
    <source>
        <strain evidence="8">SNU_AA5</strain>
        <tissue evidence="8">Soma without cirri and trophi</tissue>
    </source>
</reference>
<dbReference type="Gene3D" id="1.20.1250.20">
    <property type="entry name" value="MFS general substrate transporter like domains"/>
    <property type="match status" value="1"/>
</dbReference>
<dbReference type="PANTHER" id="PTHR16172">
    <property type="entry name" value="MAJOR FACILITATOR SUPERFAMILY DOMAIN-CONTAINING PROTEIN 6-LIKE"/>
    <property type="match status" value="1"/>
</dbReference>
<feature type="transmembrane region" description="Helical" evidence="6">
    <location>
        <begin position="108"/>
        <end position="132"/>
    </location>
</feature>
<keyword evidence="4 6" id="KW-1133">Transmembrane helix</keyword>
<evidence type="ECO:0000256" key="2">
    <source>
        <dbReference type="ARBA" id="ARBA00005241"/>
    </source>
</evidence>
<comment type="subcellular location">
    <subcellularLocation>
        <location evidence="1">Membrane</location>
        <topology evidence="1">Multi-pass membrane protein</topology>
    </subcellularLocation>
</comment>
<evidence type="ECO:0000313" key="8">
    <source>
        <dbReference type="EMBL" id="KAF0292926.1"/>
    </source>
</evidence>
<comment type="caution">
    <text evidence="8">The sequence shown here is derived from an EMBL/GenBank/DDBJ whole genome shotgun (WGS) entry which is preliminary data.</text>
</comment>
<comment type="similarity">
    <text evidence="2">Belongs to the major facilitator superfamily. MFSD6 family.</text>
</comment>
<feature type="domain" description="Major facilitator superfamily associated" evidence="7">
    <location>
        <begin position="142"/>
        <end position="310"/>
    </location>
</feature>
<organism evidence="8 9">
    <name type="scientific">Amphibalanus amphitrite</name>
    <name type="common">Striped barnacle</name>
    <name type="synonym">Balanus amphitrite</name>
    <dbReference type="NCBI Taxonomy" id="1232801"/>
    <lineage>
        <taxon>Eukaryota</taxon>
        <taxon>Metazoa</taxon>
        <taxon>Ecdysozoa</taxon>
        <taxon>Arthropoda</taxon>
        <taxon>Crustacea</taxon>
        <taxon>Multicrustacea</taxon>
        <taxon>Cirripedia</taxon>
        <taxon>Thoracica</taxon>
        <taxon>Thoracicalcarea</taxon>
        <taxon>Balanomorpha</taxon>
        <taxon>Balanoidea</taxon>
        <taxon>Balanidae</taxon>
        <taxon>Amphibalaninae</taxon>
        <taxon>Amphibalanus</taxon>
    </lineage>
</organism>
<feature type="transmembrane region" description="Helical" evidence="6">
    <location>
        <begin position="187"/>
        <end position="203"/>
    </location>
</feature>
<accession>A0A6A4VEL4</accession>
<dbReference type="Pfam" id="PF12832">
    <property type="entry name" value="MFS_1_like"/>
    <property type="match status" value="1"/>
</dbReference>
<dbReference type="AlphaFoldDB" id="A0A6A4VEL4"/>
<keyword evidence="5 6" id="KW-0472">Membrane</keyword>
<feature type="transmembrane region" description="Helical" evidence="6">
    <location>
        <begin position="210"/>
        <end position="228"/>
    </location>
</feature>
<feature type="transmembrane region" description="Helical" evidence="6">
    <location>
        <begin position="153"/>
        <end position="175"/>
    </location>
</feature>
<evidence type="ECO:0000313" key="9">
    <source>
        <dbReference type="Proteomes" id="UP000440578"/>
    </source>
</evidence>
<dbReference type="EMBL" id="VIIS01001783">
    <property type="protein sequence ID" value="KAF0292926.1"/>
    <property type="molecule type" value="Genomic_DNA"/>
</dbReference>
<evidence type="ECO:0000259" key="7">
    <source>
        <dbReference type="Pfam" id="PF12832"/>
    </source>
</evidence>
<dbReference type="InterPro" id="IPR036259">
    <property type="entry name" value="MFS_trans_sf"/>
</dbReference>
<dbReference type="OrthoDB" id="10688461at2759"/>
<dbReference type="GO" id="GO:0016020">
    <property type="term" value="C:membrane"/>
    <property type="evidence" value="ECO:0007669"/>
    <property type="project" value="UniProtKB-SubCell"/>
</dbReference>
<evidence type="ECO:0000256" key="1">
    <source>
        <dbReference type="ARBA" id="ARBA00004141"/>
    </source>
</evidence>
<keyword evidence="9" id="KW-1185">Reference proteome</keyword>
<keyword evidence="3 6" id="KW-0812">Transmembrane</keyword>
<dbReference type="InterPro" id="IPR051717">
    <property type="entry name" value="MFS_MFSD6"/>
</dbReference>
<evidence type="ECO:0000256" key="3">
    <source>
        <dbReference type="ARBA" id="ARBA00022692"/>
    </source>
</evidence>
<name>A0A6A4VEL4_AMPAM</name>
<dbReference type="Proteomes" id="UP000440578">
    <property type="component" value="Unassembled WGS sequence"/>
</dbReference>
<evidence type="ECO:0000256" key="5">
    <source>
        <dbReference type="ARBA" id="ARBA00023136"/>
    </source>
</evidence>
<evidence type="ECO:0000256" key="4">
    <source>
        <dbReference type="ARBA" id="ARBA00022989"/>
    </source>
</evidence>
<protein>
    <recommendedName>
        <fullName evidence="7">Major facilitator superfamily associated domain-containing protein</fullName>
    </recommendedName>
</protein>
<dbReference type="SUPFAM" id="SSF103473">
    <property type="entry name" value="MFS general substrate transporter"/>
    <property type="match status" value="1"/>
</dbReference>